<evidence type="ECO:0000313" key="2">
    <source>
        <dbReference type="Proteomes" id="UP000664032"/>
    </source>
</evidence>
<organism evidence="1 2">
    <name type="scientific">Psilocybe cubensis</name>
    <name type="common">Psychedelic mushroom</name>
    <name type="synonym">Stropharia cubensis</name>
    <dbReference type="NCBI Taxonomy" id="181762"/>
    <lineage>
        <taxon>Eukaryota</taxon>
        <taxon>Fungi</taxon>
        <taxon>Dikarya</taxon>
        <taxon>Basidiomycota</taxon>
        <taxon>Agaricomycotina</taxon>
        <taxon>Agaricomycetes</taxon>
        <taxon>Agaricomycetidae</taxon>
        <taxon>Agaricales</taxon>
        <taxon>Agaricineae</taxon>
        <taxon>Strophariaceae</taxon>
        <taxon>Psilocybe</taxon>
    </lineage>
</organism>
<proteinExistence type="predicted"/>
<comment type="caution">
    <text evidence="1">The sequence shown here is derived from an EMBL/GenBank/DDBJ whole genome shotgun (WGS) entry which is preliminary data.</text>
</comment>
<evidence type="ECO:0000313" key="1">
    <source>
        <dbReference type="EMBL" id="KAH9484562.1"/>
    </source>
</evidence>
<protein>
    <submittedName>
        <fullName evidence="1">Uncharacterized protein</fullName>
    </submittedName>
</protein>
<accession>A0ACB8HA64</accession>
<name>A0ACB8HA64_PSICU</name>
<keyword evidence="2" id="KW-1185">Reference proteome</keyword>
<dbReference type="Proteomes" id="UP000664032">
    <property type="component" value="Unassembled WGS sequence"/>
</dbReference>
<reference evidence="1" key="1">
    <citation type="submission" date="2021-10" db="EMBL/GenBank/DDBJ databases">
        <title>Psilocybe cubensis genome.</title>
        <authorList>
            <person name="Mckernan K.J."/>
            <person name="Crawford S."/>
            <person name="Trippe A."/>
            <person name="Kane L.T."/>
            <person name="Mclaughlin S."/>
        </authorList>
    </citation>
    <scope>NUCLEOTIDE SEQUENCE</scope>
    <source>
        <strain evidence="1">MGC-MH-2018</strain>
    </source>
</reference>
<dbReference type="EMBL" id="JAFIQS020000003">
    <property type="protein sequence ID" value="KAH9484562.1"/>
    <property type="molecule type" value="Genomic_DNA"/>
</dbReference>
<gene>
    <name evidence="1" type="ORF">JR316_0004044</name>
</gene>
<sequence>MDQKLQESHCTLGDVGVFNSDGGFDVFFNIFMTMEENLAMDYDPPSTFVPLELTSTSSLNAQRPTPQGEGFYFSNNFTLDKETGESVCTFESIKAPEKPGGAILVLPEGCTKQFMTRFVKDKIEAYLGIYAESWYDPENYSNKLRALPNGSLQLIRTCYRSNSWVAAVLPTRRYMPGMSYARLRRSATNPRCYEWDDNYRKSIIINTGSSKMDAQDLQRTIAVEVYSIYHYGPQIKLISSRTSTSSRRSRIAQSFSTITQLIRRTGS</sequence>